<reference evidence="2 3" key="1">
    <citation type="submission" date="2020-04" db="EMBL/GenBank/DDBJ databases">
        <title>Perkinsus olseni comparative genomics.</title>
        <authorList>
            <person name="Bogema D.R."/>
        </authorList>
    </citation>
    <scope>NUCLEOTIDE SEQUENCE [LARGE SCALE GENOMIC DNA]</scope>
    <source>
        <strain evidence="2">ATCC PRA-31</strain>
    </source>
</reference>
<gene>
    <name evidence="2" type="ORF">FOL46_000211</name>
</gene>
<feature type="compositionally biased region" description="Basic residues" evidence="1">
    <location>
        <begin position="303"/>
        <end position="317"/>
    </location>
</feature>
<dbReference type="AlphaFoldDB" id="A0A7J6KWC4"/>
<dbReference type="Proteomes" id="UP000572268">
    <property type="component" value="Unassembled WGS sequence"/>
</dbReference>
<comment type="caution">
    <text evidence="2">The sequence shown here is derived from an EMBL/GenBank/DDBJ whole genome shotgun (WGS) entry which is preliminary data.</text>
</comment>
<feature type="compositionally biased region" description="Polar residues" evidence="1">
    <location>
        <begin position="248"/>
        <end position="266"/>
    </location>
</feature>
<feature type="region of interest" description="Disordered" evidence="1">
    <location>
        <begin position="170"/>
        <end position="192"/>
    </location>
</feature>
<evidence type="ECO:0000313" key="3">
    <source>
        <dbReference type="Proteomes" id="UP000572268"/>
    </source>
</evidence>
<proteinExistence type="predicted"/>
<feature type="region of interest" description="Disordered" evidence="1">
    <location>
        <begin position="246"/>
        <end position="317"/>
    </location>
</feature>
<accession>A0A7J6KWC4</accession>
<sequence>MCNYFAQIGLKHCEHRINGRTLTKIGTGRRTLTTAFGATPTQGDAAPSRVPKRRRILPSQAFTALGDMSMDNIDSESDGEEDEVVIDLDEIPVVGTSSVTAVASGPSTVEELLANLDAAGKKTVRNMARMEGVTVRTILERQLEVMRGPAKKTKKEKAIRSVQSVAEELEKEPVAKPTESVPPEASVEAKASTKVAQIDSDCDSSSSGVDSYSEYLFKKRSPKLATYKFPDEKRAKAVEAAELRQALAESSRTTIPDASTNVTTSGGDAAVPSATAADNNDTNVPAVDETTGCSPSPSESSKPKSRGKGKGKRAARK</sequence>
<protein>
    <submittedName>
        <fullName evidence="2">Uncharacterized protein</fullName>
    </submittedName>
</protein>
<evidence type="ECO:0000256" key="1">
    <source>
        <dbReference type="SAM" id="MobiDB-lite"/>
    </source>
</evidence>
<evidence type="ECO:0000313" key="2">
    <source>
        <dbReference type="EMBL" id="KAF4651645.1"/>
    </source>
</evidence>
<name>A0A7J6KWC4_PEROL</name>
<dbReference type="EMBL" id="JABANN010001021">
    <property type="protein sequence ID" value="KAF4651645.1"/>
    <property type="molecule type" value="Genomic_DNA"/>
</dbReference>
<organism evidence="2 3">
    <name type="scientific">Perkinsus olseni</name>
    <name type="common">Perkinsus atlanticus</name>
    <dbReference type="NCBI Taxonomy" id="32597"/>
    <lineage>
        <taxon>Eukaryota</taxon>
        <taxon>Sar</taxon>
        <taxon>Alveolata</taxon>
        <taxon>Perkinsozoa</taxon>
        <taxon>Perkinsea</taxon>
        <taxon>Perkinsida</taxon>
        <taxon>Perkinsidae</taxon>
        <taxon>Perkinsus</taxon>
    </lineage>
</organism>